<name>A0AAV4GAE5_9GAST</name>
<dbReference type="InterPro" id="IPR000602">
    <property type="entry name" value="Glyco_hydro_38_N"/>
</dbReference>
<dbReference type="PANTHER" id="PTHR46017:SF1">
    <property type="entry name" value="ALPHA-MANNOSIDASE 2C1"/>
    <property type="match status" value="1"/>
</dbReference>
<reference evidence="2 3" key="1">
    <citation type="journal article" date="2021" name="Elife">
        <title>Chloroplast acquisition without the gene transfer in kleptoplastic sea slugs, Plakobranchus ocellatus.</title>
        <authorList>
            <person name="Maeda T."/>
            <person name="Takahashi S."/>
            <person name="Yoshida T."/>
            <person name="Shimamura S."/>
            <person name="Takaki Y."/>
            <person name="Nagai Y."/>
            <person name="Toyoda A."/>
            <person name="Suzuki Y."/>
            <person name="Arimoto A."/>
            <person name="Ishii H."/>
            <person name="Satoh N."/>
            <person name="Nishiyama T."/>
            <person name="Hasebe M."/>
            <person name="Maruyama T."/>
            <person name="Minagawa J."/>
            <person name="Obokata J."/>
            <person name="Shigenobu S."/>
        </authorList>
    </citation>
    <scope>NUCLEOTIDE SEQUENCE [LARGE SCALE GENOMIC DNA]</scope>
</reference>
<dbReference type="PANTHER" id="PTHR46017">
    <property type="entry name" value="ALPHA-MANNOSIDASE 2C1"/>
    <property type="match status" value="1"/>
</dbReference>
<evidence type="ECO:0000313" key="2">
    <source>
        <dbReference type="EMBL" id="GFR82444.1"/>
    </source>
</evidence>
<dbReference type="GO" id="GO:0009313">
    <property type="term" value="P:oligosaccharide catabolic process"/>
    <property type="evidence" value="ECO:0007669"/>
    <property type="project" value="TreeGrafter"/>
</dbReference>
<feature type="domain" description="Glycoside hydrolase family 38 N-terminal" evidence="1">
    <location>
        <begin position="6"/>
        <end position="111"/>
    </location>
</feature>
<dbReference type="GO" id="GO:0004559">
    <property type="term" value="F:alpha-mannosidase activity"/>
    <property type="evidence" value="ECO:0007669"/>
    <property type="project" value="InterPro"/>
</dbReference>
<dbReference type="Proteomes" id="UP000762676">
    <property type="component" value="Unassembled WGS sequence"/>
</dbReference>
<organism evidence="2 3">
    <name type="scientific">Elysia marginata</name>
    <dbReference type="NCBI Taxonomy" id="1093978"/>
    <lineage>
        <taxon>Eukaryota</taxon>
        <taxon>Metazoa</taxon>
        <taxon>Spiralia</taxon>
        <taxon>Lophotrochozoa</taxon>
        <taxon>Mollusca</taxon>
        <taxon>Gastropoda</taxon>
        <taxon>Heterobranchia</taxon>
        <taxon>Euthyneura</taxon>
        <taxon>Panpulmonata</taxon>
        <taxon>Sacoglossa</taxon>
        <taxon>Placobranchoidea</taxon>
        <taxon>Plakobranchidae</taxon>
        <taxon>Elysia</taxon>
    </lineage>
</organism>
<evidence type="ECO:0000313" key="3">
    <source>
        <dbReference type="Proteomes" id="UP000762676"/>
    </source>
</evidence>
<dbReference type="EMBL" id="BMAT01008336">
    <property type="protein sequence ID" value="GFR82444.1"/>
    <property type="molecule type" value="Genomic_DNA"/>
</dbReference>
<sequence>MPASKDQTWLWPYDETKRKCARSWSCAIRLMERYPEFIFVCSQAQQYAWVKQLYPSIWRDICKFVHKGQFVPVGGTWVEMDGNMPSGEACIRQFLYGQHFFHEEFGVRCKEVCVALVSDCHPLKSVLFMAW</sequence>
<proteinExistence type="predicted"/>
<dbReference type="SUPFAM" id="SSF88713">
    <property type="entry name" value="Glycoside hydrolase/deacetylase"/>
    <property type="match status" value="1"/>
</dbReference>
<dbReference type="InterPro" id="IPR027291">
    <property type="entry name" value="Glyco_hydro_38_N_sf"/>
</dbReference>
<accession>A0AAV4GAE5</accession>
<dbReference type="AlphaFoldDB" id="A0AAV4GAE5"/>
<protein>
    <submittedName>
        <fullName evidence="2">Alpha-mannosidase</fullName>
    </submittedName>
</protein>
<evidence type="ECO:0000259" key="1">
    <source>
        <dbReference type="Pfam" id="PF01074"/>
    </source>
</evidence>
<dbReference type="InterPro" id="IPR011330">
    <property type="entry name" value="Glyco_hydro/deAcase_b/a-brl"/>
</dbReference>
<dbReference type="Gene3D" id="3.20.110.10">
    <property type="entry name" value="Glycoside hydrolase 38, N terminal domain"/>
    <property type="match status" value="1"/>
</dbReference>
<dbReference type="Pfam" id="PF01074">
    <property type="entry name" value="Glyco_hydro_38N"/>
    <property type="match status" value="1"/>
</dbReference>
<keyword evidence="3" id="KW-1185">Reference proteome</keyword>
<gene>
    <name evidence="2" type="ORF">ElyMa_004097800</name>
</gene>
<comment type="caution">
    <text evidence="2">The sequence shown here is derived from an EMBL/GenBank/DDBJ whole genome shotgun (WGS) entry which is preliminary data.</text>
</comment>
<dbReference type="GO" id="GO:0006013">
    <property type="term" value="P:mannose metabolic process"/>
    <property type="evidence" value="ECO:0007669"/>
    <property type="project" value="InterPro"/>
</dbReference>